<proteinExistence type="predicted"/>
<organism evidence="2 3">
    <name type="scientific">Comamonas aquatica</name>
    <dbReference type="NCBI Taxonomy" id="225991"/>
    <lineage>
        <taxon>Bacteria</taxon>
        <taxon>Pseudomonadati</taxon>
        <taxon>Pseudomonadota</taxon>
        <taxon>Betaproteobacteria</taxon>
        <taxon>Burkholderiales</taxon>
        <taxon>Comamonadaceae</taxon>
        <taxon>Comamonas</taxon>
    </lineage>
</organism>
<reference evidence="2" key="1">
    <citation type="submission" date="2020-05" db="EMBL/GenBank/DDBJ databases">
        <authorList>
            <person name="Delgado-Blas J."/>
        </authorList>
    </citation>
    <scope>NUCLEOTIDE SEQUENCE</scope>
    <source>
        <strain evidence="2">BB1454</strain>
    </source>
</reference>
<dbReference type="SUPFAM" id="SSF54593">
    <property type="entry name" value="Glyoxalase/Bleomycin resistance protein/Dihydroxybiphenyl dioxygenase"/>
    <property type="match status" value="1"/>
</dbReference>
<feature type="domain" description="VOC" evidence="1">
    <location>
        <begin position="13"/>
        <end position="123"/>
    </location>
</feature>
<comment type="caution">
    <text evidence="2">The sequence shown here is derived from an EMBL/GenBank/DDBJ whole genome shotgun (WGS) entry which is preliminary data.</text>
</comment>
<sequence>MSARLPADGVVLGVHHVQLSYPAHLQAQVERFYSEGLGLPRIVHAHVLAYLAGAQRIDLVPRTTPGHGCECLGHLALQVAGVEALQQRLQAQGATALAVVRVAEGWRFYAKDPAGNTLELLQPAPLAAPRPRAAPVAQPAGHQQAPVDSAWTVVA</sequence>
<name>A0AA35GHN9_9BURK</name>
<dbReference type="Pfam" id="PF00903">
    <property type="entry name" value="Glyoxalase"/>
    <property type="match status" value="1"/>
</dbReference>
<dbReference type="InterPro" id="IPR029068">
    <property type="entry name" value="Glyas_Bleomycin-R_OHBP_Dase"/>
</dbReference>
<gene>
    <name evidence="2" type="ORF">GHA_03504</name>
</gene>
<dbReference type="AlphaFoldDB" id="A0AA35GHN9"/>
<dbReference type="InterPro" id="IPR004360">
    <property type="entry name" value="Glyas_Fos-R_dOase_dom"/>
</dbReference>
<accession>A0AA35GHN9</accession>
<dbReference type="Gene3D" id="3.10.180.10">
    <property type="entry name" value="2,3-Dihydroxybiphenyl 1,2-Dioxygenase, domain 1"/>
    <property type="match status" value="1"/>
</dbReference>
<evidence type="ECO:0000313" key="3">
    <source>
        <dbReference type="Proteomes" id="UP000834458"/>
    </source>
</evidence>
<protein>
    <submittedName>
        <fullName evidence="2">Glyoxalase-like domain</fullName>
    </submittedName>
</protein>
<dbReference type="Proteomes" id="UP000834458">
    <property type="component" value="Unassembled WGS sequence"/>
</dbReference>
<dbReference type="RefSeq" id="WP_234686329.1">
    <property type="nucleotide sequence ID" value="NZ_CAHPRW010000075.1"/>
</dbReference>
<dbReference type="PROSITE" id="PS51819">
    <property type="entry name" value="VOC"/>
    <property type="match status" value="1"/>
</dbReference>
<evidence type="ECO:0000313" key="2">
    <source>
        <dbReference type="EMBL" id="CAB5709480.1"/>
    </source>
</evidence>
<dbReference type="InterPro" id="IPR037523">
    <property type="entry name" value="VOC_core"/>
</dbReference>
<evidence type="ECO:0000259" key="1">
    <source>
        <dbReference type="PROSITE" id="PS51819"/>
    </source>
</evidence>
<dbReference type="EMBL" id="CAHPSC010000076">
    <property type="protein sequence ID" value="CAB5709480.1"/>
    <property type="molecule type" value="Genomic_DNA"/>
</dbReference>